<proteinExistence type="predicted"/>
<protein>
    <submittedName>
        <fullName evidence="2">Uncharacterized protein</fullName>
    </submittedName>
</protein>
<dbReference type="PANTHER" id="PTHR34684">
    <property type="entry name" value="OS08G0192200 PROTEIN"/>
    <property type="match status" value="1"/>
</dbReference>
<gene>
    <name evidence="2" type="ORF">HPP92_011460</name>
</gene>
<feature type="compositionally biased region" description="Basic and acidic residues" evidence="1">
    <location>
        <begin position="120"/>
        <end position="136"/>
    </location>
</feature>
<evidence type="ECO:0000313" key="2">
    <source>
        <dbReference type="EMBL" id="KAG0483376.1"/>
    </source>
</evidence>
<comment type="caution">
    <text evidence="2">The sequence shown here is derived from an EMBL/GenBank/DDBJ whole genome shotgun (WGS) entry which is preliminary data.</text>
</comment>
<sequence>MDLETENRLAALLMEEARRLRREADKEGVLAYLREPNVRGRPNSRFLTATVRGVEQANRAVQISEMWRAREKEKELDARQRPVSKAKNSSIHVGTSYSKEKARARLEQGSVVPGSLNKVVESRGHPSRHGIDERDNSPPSCDAALRDDEIEEFLQSRVKRGRGSVGCRMDEPGPYLSAKIVGSKRMGSLIGQKVCRGGEATPSWSRKTIFLKM</sequence>
<dbReference type="Proteomes" id="UP000639772">
    <property type="component" value="Unassembled WGS sequence"/>
</dbReference>
<accession>A0A835R629</accession>
<name>A0A835R629_VANPL</name>
<evidence type="ECO:0000313" key="3">
    <source>
        <dbReference type="Proteomes" id="UP000639772"/>
    </source>
</evidence>
<organism evidence="2 3">
    <name type="scientific">Vanilla planifolia</name>
    <name type="common">Vanilla</name>
    <dbReference type="NCBI Taxonomy" id="51239"/>
    <lineage>
        <taxon>Eukaryota</taxon>
        <taxon>Viridiplantae</taxon>
        <taxon>Streptophyta</taxon>
        <taxon>Embryophyta</taxon>
        <taxon>Tracheophyta</taxon>
        <taxon>Spermatophyta</taxon>
        <taxon>Magnoliopsida</taxon>
        <taxon>Liliopsida</taxon>
        <taxon>Asparagales</taxon>
        <taxon>Orchidaceae</taxon>
        <taxon>Vanilloideae</taxon>
        <taxon>Vanilleae</taxon>
        <taxon>Vanilla</taxon>
    </lineage>
</organism>
<dbReference type="PANTHER" id="PTHR34684:SF1">
    <property type="entry name" value="OS08G0192200 PROTEIN"/>
    <property type="match status" value="1"/>
</dbReference>
<dbReference type="OrthoDB" id="552995at2759"/>
<dbReference type="AlphaFoldDB" id="A0A835R629"/>
<evidence type="ECO:0000256" key="1">
    <source>
        <dbReference type="SAM" id="MobiDB-lite"/>
    </source>
</evidence>
<feature type="compositionally biased region" description="Polar residues" evidence="1">
    <location>
        <begin position="86"/>
        <end position="97"/>
    </location>
</feature>
<dbReference type="EMBL" id="JADCNM010000005">
    <property type="protein sequence ID" value="KAG0483376.1"/>
    <property type="molecule type" value="Genomic_DNA"/>
</dbReference>
<reference evidence="2 3" key="1">
    <citation type="journal article" date="2020" name="Nat. Food">
        <title>A phased Vanilla planifolia genome enables genetic improvement of flavour and production.</title>
        <authorList>
            <person name="Hasing T."/>
            <person name="Tang H."/>
            <person name="Brym M."/>
            <person name="Khazi F."/>
            <person name="Huang T."/>
            <person name="Chambers A.H."/>
        </authorList>
    </citation>
    <scope>NUCLEOTIDE SEQUENCE [LARGE SCALE GENOMIC DNA]</scope>
    <source>
        <tissue evidence="2">Leaf</tissue>
    </source>
</reference>
<feature type="region of interest" description="Disordered" evidence="1">
    <location>
        <begin position="72"/>
        <end position="141"/>
    </location>
</feature>